<dbReference type="PANTHER" id="PTHR43179:SF12">
    <property type="entry name" value="GALACTOFURANOSYLTRANSFERASE GLFT2"/>
    <property type="match status" value="1"/>
</dbReference>
<dbReference type="SUPFAM" id="SSF53448">
    <property type="entry name" value="Nucleotide-diphospho-sugar transferases"/>
    <property type="match status" value="1"/>
</dbReference>
<comment type="similarity">
    <text evidence="1">Belongs to the glycosyltransferase 2 family.</text>
</comment>
<dbReference type="Gene3D" id="3.90.550.10">
    <property type="entry name" value="Spore Coat Polysaccharide Biosynthesis Protein SpsA, Chain A"/>
    <property type="match status" value="1"/>
</dbReference>
<evidence type="ECO:0000313" key="5">
    <source>
        <dbReference type="EMBL" id="XCJ80607.1"/>
    </source>
</evidence>
<evidence type="ECO:0000256" key="2">
    <source>
        <dbReference type="ARBA" id="ARBA00022676"/>
    </source>
</evidence>
<evidence type="ECO:0000259" key="4">
    <source>
        <dbReference type="Pfam" id="PF00535"/>
    </source>
</evidence>
<dbReference type="AlphaFoldDB" id="A0AB74UCC1"/>
<dbReference type="Pfam" id="PF00535">
    <property type="entry name" value="Glycos_transf_2"/>
    <property type="match status" value="1"/>
</dbReference>
<keyword evidence="3" id="KW-0808">Transferase</keyword>
<dbReference type="NCBIfam" id="TIGR01556">
    <property type="entry name" value="rhamnosyltran"/>
    <property type="match status" value="1"/>
</dbReference>
<dbReference type="GO" id="GO:0016757">
    <property type="term" value="F:glycosyltransferase activity"/>
    <property type="evidence" value="ECO:0007669"/>
    <property type="project" value="UniProtKB-KW"/>
</dbReference>
<reference evidence="5" key="1">
    <citation type="submission" date="2024-06" db="EMBL/GenBank/DDBJ databases">
        <title>Complete genome of Salinicola endophyticus HNIBRBA4755.</title>
        <authorList>
            <person name="Shin S.Y."/>
            <person name="Kang H."/>
            <person name="Song J."/>
        </authorList>
    </citation>
    <scope>NUCLEOTIDE SEQUENCE</scope>
    <source>
        <strain evidence="5">HNIBRBA4755</strain>
    </source>
</reference>
<dbReference type="InterPro" id="IPR006446">
    <property type="entry name" value="RhaTrfase"/>
</dbReference>
<feature type="domain" description="Glycosyltransferase 2-like" evidence="4">
    <location>
        <begin position="27"/>
        <end position="162"/>
    </location>
</feature>
<dbReference type="CDD" id="cd02526">
    <property type="entry name" value="GT2_RfbF_like"/>
    <property type="match status" value="1"/>
</dbReference>
<dbReference type="RefSeq" id="WP_353981429.1">
    <property type="nucleotide sequence ID" value="NZ_CP159578.1"/>
</dbReference>
<organism evidence="5">
    <name type="scientific">Salinicola endophyticus</name>
    <dbReference type="NCBI Taxonomy" id="1949083"/>
    <lineage>
        <taxon>Bacteria</taxon>
        <taxon>Pseudomonadati</taxon>
        <taxon>Pseudomonadota</taxon>
        <taxon>Gammaproteobacteria</taxon>
        <taxon>Oceanospirillales</taxon>
        <taxon>Halomonadaceae</taxon>
        <taxon>Salinicola</taxon>
    </lineage>
</organism>
<sequence length="288" mass="31902">MKTYSVIVAYQPDIARLRLMVDVLEKHGINVIVVDNSEPSVGLHLENDAEVISLNKNVGIAAAQNIGIRRALDGDCEAVVFFDQDSSISAGLLKTLLGKLSRGEKRVVAPVFFDEKGGFEYPAILVNRWGMRKKVHPSASSVPVSVDIVISSGSAISRAAIETVGLMDETLFIDYVDTEWCLRARSLDVPIEVLPEAKMLHSIGDASINLIAVRVPVHGALRRYYRVRNSFLLLRMPHVPKLLALREVLYSFVHQAIIMLFVSGRGKYLRYFLKALVDGVCGERGKMK</sequence>
<evidence type="ECO:0000256" key="3">
    <source>
        <dbReference type="ARBA" id="ARBA00022679"/>
    </source>
</evidence>
<name>A0AB74UCC1_9GAMM</name>
<protein>
    <submittedName>
        <fullName evidence="5">Rhamnosyltransferase</fullName>
    </submittedName>
</protein>
<dbReference type="InterPro" id="IPR001173">
    <property type="entry name" value="Glyco_trans_2-like"/>
</dbReference>
<proteinExistence type="inferred from homology"/>
<keyword evidence="2" id="KW-0328">Glycosyltransferase</keyword>
<gene>
    <name evidence="5" type="ORF">ABV408_05365</name>
</gene>
<evidence type="ECO:0000256" key="1">
    <source>
        <dbReference type="ARBA" id="ARBA00006739"/>
    </source>
</evidence>
<dbReference type="InterPro" id="IPR029044">
    <property type="entry name" value="Nucleotide-diphossugar_trans"/>
</dbReference>
<dbReference type="PANTHER" id="PTHR43179">
    <property type="entry name" value="RHAMNOSYLTRANSFERASE WBBL"/>
    <property type="match status" value="1"/>
</dbReference>
<dbReference type="EMBL" id="CP159578">
    <property type="protein sequence ID" value="XCJ80607.1"/>
    <property type="molecule type" value="Genomic_DNA"/>
</dbReference>
<accession>A0AB74UCC1</accession>